<gene>
    <name evidence="1" type="ORF">OCHUTO_0843</name>
</gene>
<dbReference type="PATRIC" id="fig|1359168.3.peg.571"/>
<reference evidence="1 2" key="1">
    <citation type="submission" date="2015-02" db="EMBL/GenBank/DDBJ databases">
        <title>Genome Sequencing of Rickettsiales.</title>
        <authorList>
            <person name="Daugherty S.C."/>
            <person name="Su Q."/>
            <person name="Abolude K."/>
            <person name="Beier-Sexton M."/>
            <person name="Carlyon J.A."/>
            <person name="Carter R."/>
            <person name="Day N.P."/>
            <person name="Dumler S.J."/>
            <person name="Dyachenko V."/>
            <person name="Godinez A."/>
            <person name="Kurtti T.J."/>
            <person name="Lichay M."/>
            <person name="Mullins K.E."/>
            <person name="Ott S."/>
            <person name="Pappas-Brown V."/>
            <person name="Paris D.H."/>
            <person name="Patel P."/>
            <person name="Richards A.L."/>
            <person name="Sadzewicz L."/>
            <person name="Sears K."/>
            <person name="Seidman D."/>
            <person name="Sengamalay N."/>
            <person name="Stenos J."/>
            <person name="Tallon L.J."/>
            <person name="Vincent G."/>
            <person name="Fraser C.M."/>
            <person name="Munderloh U."/>
            <person name="Dunning-Hotopp J.C."/>
        </authorList>
    </citation>
    <scope>NUCLEOTIDE SEQUENCE [LARGE SCALE GENOMIC DNA]</scope>
    <source>
        <strain evidence="1 2">Fuller</strain>
    </source>
</reference>
<keyword evidence="1" id="KW-0131">Cell cycle</keyword>
<dbReference type="Proteomes" id="UP000033616">
    <property type="component" value="Unassembled WGS sequence"/>
</dbReference>
<sequence length="101" mass="11228">MGTKLSNLISVDIGSSKIAVIASYIENNSLINIVSQGFYYSTGIKSGIITDFKKVENSLVSAVYNLEKDLGKTINVLLFLYQMLEQNLTILIAKLKLRHNM</sequence>
<proteinExistence type="predicted"/>
<keyword evidence="2" id="KW-1185">Reference proteome</keyword>
<evidence type="ECO:0000313" key="1">
    <source>
        <dbReference type="EMBL" id="KJV55437.1"/>
    </source>
</evidence>
<comment type="caution">
    <text evidence="1">The sequence shown here is derived from an EMBL/GenBank/DDBJ whole genome shotgun (WGS) entry which is preliminary data.</text>
</comment>
<accession>A0A0F3MIX7</accession>
<dbReference type="GO" id="GO:0051301">
    <property type="term" value="P:cell division"/>
    <property type="evidence" value="ECO:0007669"/>
    <property type="project" value="UniProtKB-KW"/>
</dbReference>
<dbReference type="AlphaFoldDB" id="A0A0F3MIX7"/>
<dbReference type="EMBL" id="LANP01000022">
    <property type="protein sequence ID" value="KJV55437.1"/>
    <property type="molecule type" value="Genomic_DNA"/>
</dbReference>
<dbReference type="InterPro" id="IPR043129">
    <property type="entry name" value="ATPase_NBD"/>
</dbReference>
<protein>
    <submittedName>
        <fullName evidence="1">Cell division FtsA family protein</fullName>
    </submittedName>
</protein>
<dbReference type="SUPFAM" id="SSF53067">
    <property type="entry name" value="Actin-like ATPase domain"/>
    <property type="match status" value="1"/>
</dbReference>
<dbReference type="Gene3D" id="3.30.420.40">
    <property type="match status" value="1"/>
</dbReference>
<keyword evidence="1" id="KW-0132">Cell division</keyword>
<dbReference type="STRING" id="1359168.OCHUTO_0843"/>
<organism evidence="1 2">
    <name type="scientific">Orientia chuto str. Dubai</name>
    <dbReference type="NCBI Taxonomy" id="1359168"/>
    <lineage>
        <taxon>Bacteria</taxon>
        <taxon>Pseudomonadati</taxon>
        <taxon>Pseudomonadota</taxon>
        <taxon>Alphaproteobacteria</taxon>
        <taxon>Rickettsiales</taxon>
        <taxon>Rickettsiaceae</taxon>
        <taxon>Rickettsieae</taxon>
        <taxon>Orientia</taxon>
    </lineage>
</organism>
<evidence type="ECO:0000313" key="2">
    <source>
        <dbReference type="Proteomes" id="UP000033616"/>
    </source>
</evidence>
<name>A0A0F3MIX7_9RICK</name>